<organism evidence="1">
    <name type="scientific">Treubaria triappendiculata</name>
    <name type="common">Green alga</name>
    <dbReference type="NCBI Taxonomy" id="1755147"/>
    <lineage>
        <taxon>Eukaryota</taxon>
        <taxon>Viridiplantae</taxon>
        <taxon>Chlorophyta</taxon>
        <taxon>core chlorophytes</taxon>
        <taxon>Chlorophyceae</taxon>
        <taxon>Treubariaceae</taxon>
        <taxon>Treubaria</taxon>
    </lineage>
</organism>
<sequence>MKTMNNSTNTKFIFFNEISYADKKDYLNRCIYKNNFCCYQNLQKNGDLEGHFFDFQKISYKNQFSWSLVILDIELTGSQFLIGLFFVHSNEYVSFLFDKDLNIADFHFWVDILKSFFHKLGCLDLFSKDKVFSESKNNISNFNDYFKNDTSKAIPIPGFHYIQSMLVTYNGKFYDLPILNAFLYGIPMKSAKNLPNMLNFWVYKESWSTSIERFSWIYNISNQIINNYKNLNFNLYQFSNWSHNRNIAHIDVLQYIKNEQPSSFISQTNGLSVQKIKLFLEATRENLRIETPKEFDDEVLEKGGFEGEIHKDQVQNWVLYNFNDLYYTCLLFLNTSRIYNYIQSVFLFYSFYPIKKHTFSQAQGLKDTQLGVQYLQENITLPKKEKYDQVMLEDLIILNEYNLSFPIYQELFQNVNYLTHSGKVEYPFKNVQLCFSLGGLHSRFIDESFLFFKSDSDIIFIDFDVRSYYIEILKQLLERSNLPNFREIFTNLADRRNVLKKEKDPLADVLKIITLSITGNLQNPNSYFYNPILYFSMTFNGQLFLSQVLFELEEYIIQVINVNTDGFSVGIKKEDESVFKNRLNQIAENYKYIFDTQDSLKCGLIFNVNQYIYIFPDNKKKEKGFPEGNFNVFLEYLYFLLIQENSSFKLDFILEKLSTFFKTYDFEKNIPNFLGYQKLKILFHNKNN</sequence>
<evidence type="ECO:0000313" key="1">
    <source>
        <dbReference type="EMBL" id="ALO62685.1"/>
    </source>
</evidence>
<keyword evidence="1" id="KW-0934">Plastid</keyword>
<dbReference type="RefSeq" id="YP_009184591.1">
    <property type="nucleotide sequence ID" value="NC_028578.1"/>
</dbReference>
<gene>
    <name evidence="1" type="primary">orf688</name>
</gene>
<dbReference type="EMBL" id="KT625410">
    <property type="protein sequence ID" value="ALO62685.1"/>
    <property type="molecule type" value="Genomic_DNA"/>
</dbReference>
<protein>
    <submittedName>
        <fullName evidence="1">Putative DNA polymerase of type B</fullName>
    </submittedName>
</protein>
<keyword evidence="1" id="KW-0150">Chloroplast</keyword>
<proteinExistence type="predicted"/>
<accession>A0A0S2LMP8</accession>
<geneLocation type="chloroplast" evidence="1"/>
<reference evidence="1" key="1">
    <citation type="journal article" date="2015" name="BMC Evol. Biol.">
        <title>Chloroplast phylogenomic analysis of chlorophyte green algae identifies a novel lineage sister to the Sphaeropleales (Chlorophyceae).</title>
        <authorList>
            <person name="Lemieux C."/>
            <person name="Vincent A.T."/>
            <person name="Labarre A."/>
            <person name="Otis C."/>
            <person name="Turmel M."/>
        </authorList>
    </citation>
    <scope>NUCLEOTIDE SEQUENCE</scope>
</reference>
<name>A0A0S2LMP8_TRETR</name>
<dbReference type="SUPFAM" id="SSF56672">
    <property type="entry name" value="DNA/RNA polymerases"/>
    <property type="match status" value="1"/>
</dbReference>
<dbReference type="GeneID" id="26378202"/>
<dbReference type="AlphaFoldDB" id="A0A0S2LMP8"/>
<dbReference type="InterPro" id="IPR043502">
    <property type="entry name" value="DNA/RNA_pol_sf"/>
</dbReference>